<accession>A0A3C1KSY9</accession>
<comment type="caution">
    <text evidence="2">The sequence shown here is derived from an EMBL/GenBank/DDBJ whole genome shotgun (WGS) entry which is preliminary data.</text>
</comment>
<organism evidence="2 3">
    <name type="scientific">Haliea salexigens</name>
    <dbReference type="NCBI Taxonomy" id="287487"/>
    <lineage>
        <taxon>Bacteria</taxon>
        <taxon>Pseudomonadati</taxon>
        <taxon>Pseudomonadota</taxon>
        <taxon>Gammaproteobacteria</taxon>
        <taxon>Cellvibrionales</taxon>
        <taxon>Halieaceae</taxon>
        <taxon>Haliea</taxon>
    </lineage>
</organism>
<dbReference type="PROSITE" id="PS51257">
    <property type="entry name" value="PROKAR_LIPOPROTEIN"/>
    <property type="match status" value="1"/>
</dbReference>
<dbReference type="Proteomes" id="UP000259273">
    <property type="component" value="Unassembled WGS sequence"/>
</dbReference>
<dbReference type="Gene3D" id="2.40.360.20">
    <property type="match status" value="1"/>
</dbReference>
<evidence type="ECO:0000313" key="2">
    <source>
        <dbReference type="EMBL" id="HAN29830.1"/>
    </source>
</evidence>
<name>A0A3C1KSY9_9GAMM</name>
<keyword evidence="1" id="KW-0732">Signal</keyword>
<evidence type="ECO:0000256" key="1">
    <source>
        <dbReference type="SAM" id="SignalP"/>
    </source>
</evidence>
<gene>
    <name evidence="2" type="ORF">DCP75_19340</name>
</gene>
<sequence length="338" mass="36155">MYKIIGIALLLSSVTLAGCKVQLASPTGGSITTASGNYACAANATCPAINVNDIFFDETFIARPAAGYEFAGWKKRQRGLCGGSTKDCRLFTSGFAGNDDLLGFLARPNEVFYLEPVFPRSAGGSGDARRCFNSTLMAVNTTIVASYRTTDASGAVVPFDYDQVITGGATFEGKSALKATTNTRARGAAPSTSKAEAYFQPQSSQFRVLEYGVEVESFTPESSDSRVVFAPQQLERYDLSAGQSYEQRYTVNLRTRVRGFTINESNTVDRRTTFVGIEPVTVPAGQFQACRFQTRETGSAGTQTNEEWFGVGNGMLLKSTADGDSTVLLNASINGAAL</sequence>
<evidence type="ECO:0000313" key="3">
    <source>
        <dbReference type="Proteomes" id="UP000259273"/>
    </source>
</evidence>
<protein>
    <submittedName>
        <fullName evidence="2">Uncharacterized protein</fullName>
    </submittedName>
</protein>
<proteinExistence type="predicted"/>
<dbReference type="AlphaFoldDB" id="A0A3C1KSY9"/>
<dbReference type="EMBL" id="DMND01000260">
    <property type="protein sequence ID" value="HAN29830.1"/>
    <property type="molecule type" value="Genomic_DNA"/>
</dbReference>
<feature type="chain" id="PRO_5017713888" evidence="1">
    <location>
        <begin position="18"/>
        <end position="338"/>
    </location>
</feature>
<reference evidence="2 3" key="1">
    <citation type="journal article" date="2018" name="Nat. Biotechnol.">
        <title>A standardized bacterial taxonomy based on genome phylogeny substantially revises the tree of life.</title>
        <authorList>
            <person name="Parks D.H."/>
            <person name="Chuvochina M."/>
            <person name="Waite D.W."/>
            <person name="Rinke C."/>
            <person name="Skarshewski A."/>
            <person name="Chaumeil P.A."/>
            <person name="Hugenholtz P."/>
        </authorList>
    </citation>
    <scope>NUCLEOTIDE SEQUENCE [LARGE SCALE GENOMIC DNA]</scope>
    <source>
        <strain evidence="2">UBA9158</strain>
    </source>
</reference>
<dbReference type="STRING" id="1121937.GCA_000423125_01174"/>
<feature type="signal peptide" evidence="1">
    <location>
        <begin position="1"/>
        <end position="17"/>
    </location>
</feature>